<sequence length="239" mass="27359">MKDLEKDGTTLVVVAQILDLQEQRSEDSEQRGWVWQRKYVCHNSRQAQPECKQATQHQFMISIPALLVHPLAPSVIRSAVRTSTVPGGMAGVIRSDEPQLLPTSQPTWLLEHSQLEEVLDYSWDSLKPETEEIIRNFALVPSLFTPSLRYKNSQEQLQLVVLDVPEYLSMELKTGDTIVKCHFCPVSLPLKGMRNHVRIHILYSQRDIDEEDILKEVCRNAINRLISLSVGNLPFLTHR</sequence>
<dbReference type="Proteomes" id="UP000287166">
    <property type="component" value="Unassembled WGS sequence"/>
</dbReference>
<proteinExistence type="predicted"/>
<dbReference type="GeneID" id="38781339"/>
<dbReference type="AlphaFoldDB" id="A0A401GQD8"/>
<dbReference type="EMBL" id="BFAD01000006">
    <property type="protein sequence ID" value="GBE84422.1"/>
    <property type="molecule type" value="Genomic_DNA"/>
</dbReference>
<dbReference type="InParanoid" id="A0A401GQD8"/>
<accession>A0A401GQD8</accession>
<organism evidence="1 2">
    <name type="scientific">Sparassis crispa</name>
    <dbReference type="NCBI Taxonomy" id="139825"/>
    <lineage>
        <taxon>Eukaryota</taxon>
        <taxon>Fungi</taxon>
        <taxon>Dikarya</taxon>
        <taxon>Basidiomycota</taxon>
        <taxon>Agaricomycotina</taxon>
        <taxon>Agaricomycetes</taxon>
        <taxon>Polyporales</taxon>
        <taxon>Sparassidaceae</taxon>
        <taxon>Sparassis</taxon>
    </lineage>
</organism>
<dbReference type="RefSeq" id="XP_027615335.1">
    <property type="nucleotide sequence ID" value="XM_027759534.1"/>
</dbReference>
<dbReference type="OrthoDB" id="3048541at2759"/>
<protein>
    <submittedName>
        <fullName evidence="1">Uncharacterized protein</fullName>
    </submittedName>
</protein>
<evidence type="ECO:0000313" key="2">
    <source>
        <dbReference type="Proteomes" id="UP000287166"/>
    </source>
</evidence>
<comment type="caution">
    <text evidence="1">The sequence shown here is derived from an EMBL/GenBank/DDBJ whole genome shotgun (WGS) entry which is preliminary data.</text>
</comment>
<reference evidence="1 2" key="1">
    <citation type="journal article" date="2018" name="Sci. Rep.">
        <title>Genome sequence of the cauliflower mushroom Sparassis crispa (Hanabiratake) and its association with beneficial usage.</title>
        <authorList>
            <person name="Kiyama R."/>
            <person name="Furutani Y."/>
            <person name="Kawaguchi K."/>
            <person name="Nakanishi T."/>
        </authorList>
    </citation>
    <scope>NUCLEOTIDE SEQUENCE [LARGE SCALE GENOMIC DNA]</scope>
</reference>
<evidence type="ECO:0000313" key="1">
    <source>
        <dbReference type="EMBL" id="GBE84422.1"/>
    </source>
</evidence>
<gene>
    <name evidence="1" type="ORF">SCP_0604010</name>
</gene>
<name>A0A401GQD8_9APHY</name>
<keyword evidence="2" id="KW-1185">Reference proteome</keyword>